<dbReference type="RefSeq" id="XP_070884971.1">
    <property type="nucleotide sequence ID" value="XM_071024795.1"/>
</dbReference>
<organism evidence="1 2">
    <name type="scientific">Aspergillus lucknowensis</name>
    <dbReference type="NCBI Taxonomy" id="176173"/>
    <lineage>
        <taxon>Eukaryota</taxon>
        <taxon>Fungi</taxon>
        <taxon>Dikarya</taxon>
        <taxon>Ascomycota</taxon>
        <taxon>Pezizomycotina</taxon>
        <taxon>Eurotiomycetes</taxon>
        <taxon>Eurotiomycetidae</taxon>
        <taxon>Eurotiales</taxon>
        <taxon>Aspergillaceae</taxon>
        <taxon>Aspergillus</taxon>
        <taxon>Aspergillus subgen. Nidulantes</taxon>
    </lineage>
</organism>
<gene>
    <name evidence="1" type="ORF">BJX67DRAFT_150648</name>
</gene>
<sequence length="156" mass="17789">MIMTLSPVSEPAIQENWSPSLRTWIIRRCAFHPQYSSLSGKPSHLFWSRHHETSYFLPPNIVLAFSELTVPSQPPLHPTTLVDDDWTRRRILRVPHKSTWRSCAMTQVTREGQGSQTNHRMIDSQGITRTECNTLLPGALRSEHSVCKSALTRTAT</sequence>
<reference evidence="1 2" key="1">
    <citation type="submission" date="2024-07" db="EMBL/GenBank/DDBJ databases">
        <title>Section-level genome sequencing and comparative genomics of Aspergillus sections Usti and Cavernicolus.</title>
        <authorList>
            <consortium name="Lawrence Berkeley National Laboratory"/>
            <person name="Nybo J.L."/>
            <person name="Vesth T.C."/>
            <person name="Theobald S."/>
            <person name="Frisvad J.C."/>
            <person name="Larsen T.O."/>
            <person name="Kjaerboelling I."/>
            <person name="Rothschild-Mancinelli K."/>
            <person name="Lyhne E.K."/>
            <person name="Kogle M.E."/>
            <person name="Barry K."/>
            <person name="Clum A."/>
            <person name="Na H."/>
            <person name="Ledsgaard L."/>
            <person name="Lin J."/>
            <person name="Lipzen A."/>
            <person name="Kuo A."/>
            <person name="Riley R."/>
            <person name="Mondo S."/>
            <person name="Labutti K."/>
            <person name="Haridas S."/>
            <person name="Pangalinan J."/>
            <person name="Salamov A.A."/>
            <person name="Simmons B.A."/>
            <person name="Magnuson J.K."/>
            <person name="Chen J."/>
            <person name="Drula E."/>
            <person name="Henrissat B."/>
            <person name="Wiebenga A."/>
            <person name="Lubbers R.J."/>
            <person name="Gomes A.C."/>
            <person name="Macurrencykelacurrency M.R."/>
            <person name="Stajich J."/>
            <person name="Grigoriev I.V."/>
            <person name="Mortensen U.H."/>
            <person name="De Vries R.P."/>
            <person name="Baker S.E."/>
            <person name="Andersen M.R."/>
        </authorList>
    </citation>
    <scope>NUCLEOTIDE SEQUENCE [LARGE SCALE GENOMIC DNA]</scope>
    <source>
        <strain evidence="1 2">CBS 449.75</strain>
    </source>
</reference>
<keyword evidence="2" id="KW-1185">Reference proteome</keyword>
<protein>
    <submittedName>
        <fullName evidence="1">Uncharacterized protein</fullName>
    </submittedName>
</protein>
<evidence type="ECO:0000313" key="1">
    <source>
        <dbReference type="EMBL" id="KAL2865992.1"/>
    </source>
</evidence>
<name>A0ABR4LRH3_9EURO</name>
<comment type="caution">
    <text evidence="1">The sequence shown here is derived from an EMBL/GenBank/DDBJ whole genome shotgun (WGS) entry which is preliminary data.</text>
</comment>
<accession>A0ABR4LRH3</accession>
<dbReference type="Proteomes" id="UP001610432">
    <property type="component" value="Unassembled WGS sequence"/>
</dbReference>
<dbReference type="GeneID" id="98139867"/>
<proteinExistence type="predicted"/>
<dbReference type="EMBL" id="JBFXLQ010000028">
    <property type="protein sequence ID" value="KAL2865992.1"/>
    <property type="molecule type" value="Genomic_DNA"/>
</dbReference>
<evidence type="ECO:0000313" key="2">
    <source>
        <dbReference type="Proteomes" id="UP001610432"/>
    </source>
</evidence>